<dbReference type="OrthoDB" id="7444822at2"/>
<dbReference type="PANTHER" id="PTHR44688:SF16">
    <property type="entry name" value="DNA-BINDING TRANSCRIPTIONAL ACTIVATOR DEVR_DOSR"/>
    <property type="match status" value="1"/>
</dbReference>
<evidence type="ECO:0000313" key="6">
    <source>
        <dbReference type="Proteomes" id="UP000076574"/>
    </source>
</evidence>
<keyword evidence="6" id="KW-1185">Reference proteome</keyword>
<dbReference type="STRING" id="943830.A4A58_20080"/>
<keyword evidence="3" id="KW-0804">Transcription</keyword>
<dbReference type="RefSeq" id="WP_068730715.1">
    <property type="nucleotide sequence ID" value="NZ_LVYV01000002.1"/>
</dbReference>
<evidence type="ECO:0000256" key="2">
    <source>
        <dbReference type="ARBA" id="ARBA00023125"/>
    </source>
</evidence>
<organism evidence="5 6">
    <name type="scientific">Tardiphaga robiniae</name>
    <dbReference type="NCBI Taxonomy" id="943830"/>
    <lineage>
        <taxon>Bacteria</taxon>
        <taxon>Pseudomonadati</taxon>
        <taxon>Pseudomonadota</taxon>
        <taxon>Alphaproteobacteria</taxon>
        <taxon>Hyphomicrobiales</taxon>
        <taxon>Nitrobacteraceae</taxon>
        <taxon>Tardiphaga</taxon>
    </lineage>
</organism>
<evidence type="ECO:0000313" key="5">
    <source>
        <dbReference type="EMBL" id="KZD24886.1"/>
    </source>
</evidence>
<dbReference type="Gene3D" id="1.10.10.10">
    <property type="entry name" value="Winged helix-like DNA-binding domain superfamily/Winged helix DNA-binding domain"/>
    <property type="match status" value="1"/>
</dbReference>
<protein>
    <submittedName>
        <fullName evidence="5">LuxR family transcriptional regulator</fullName>
    </submittedName>
</protein>
<dbReference type="AlphaFoldDB" id="A0A164AIY6"/>
<keyword evidence="2" id="KW-0238">DNA-binding</keyword>
<evidence type="ECO:0000259" key="4">
    <source>
        <dbReference type="PROSITE" id="PS50043"/>
    </source>
</evidence>
<dbReference type="EMBL" id="LVYV01000002">
    <property type="protein sequence ID" value="KZD24886.1"/>
    <property type="molecule type" value="Genomic_DNA"/>
</dbReference>
<dbReference type="GO" id="GO:0003677">
    <property type="term" value="F:DNA binding"/>
    <property type="evidence" value="ECO:0007669"/>
    <property type="project" value="UniProtKB-KW"/>
</dbReference>
<name>A0A164AIY6_9BRAD</name>
<accession>A0A164AIY6</accession>
<evidence type="ECO:0000256" key="1">
    <source>
        <dbReference type="ARBA" id="ARBA00023015"/>
    </source>
</evidence>
<dbReference type="GO" id="GO:0006355">
    <property type="term" value="P:regulation of DNA-templated transcription"/>
    <property type="evidence" value="ECO:0007669"/>
    <property type="project" value="InterPro"/>
</dbReference>
<proteinExistence type="predicted"/>
<dbReference type="CDD" id="cd06170">
    <property type="entry name" value="LuxR_C_like"/>
    <property type="match status" value="1"/>
</dbReference>
<evidence type="ECO:0000256" key="3">
    <source>
        <dbReference type="ARBA" id="ARBA00023163"/>
    </source>
</evidence>
<reference evidence="5 6" key="1">
    <citation type="submission" date="2016-03" db="EMBL/GenBank/DDBJ databases">
        <title>Microsymbionts genomes from the relict species Vavilovia formosa (Stev.) Fed.</title>
        <authorList>
            <person name="Kopat V."/>
            <person name="Chirak E."/>
            <person name="Kimeklis A."/>
            <person name="Andronov E."/>
        </authorList>
    </citation>
    <scope>NUCLEOTIDE SEQUENCE [LARGE SCALE GENOMIC DNA]</scope>
    <source>
        <strain evidence="5 6">Vaf07</strain>
    </source>
</reference>
<dbReference type="SMART" id="SM00421">
    <property type="entry name" value="HTH_LUXR"/>
    <property type="match status" value="1"/>
</dbReference>
<comment type="caution">
    <text evidence="5">The sequence shown here is derived from an EMBL/GenBank/DDBJ whole genome shotgun (WGS) entry which is preliminary data.</text>
</comment>
<dbReference type="Pfam" id="PF00196">
    <property type="entry name" value="GerE"/>
    <property type="match status" value="1"/>
</dbReference>
<feature type="domain" description="HTH luxR-type" evidence="4">
    <location>
        <begin position="306"/>
        <end position="371"/>
    </location>
</feature>
<dbReference type="InterPro" id="IPR036388">
    <property type="entry name" value="WH-like_DNA-bd_sf"/>
</dbReference>
<dbReference type="InterPro" id="IPR000792">
    <property type="entry name" value="Tscrpt_reg_LuxR_C"/>
</dbReference>
<dbReference type="PANTHER" id="PTHR44688">
    <property type="entry name" value="DNA-BINDING TRANSCRIPTIONAL ACTIVATOR DEVR_DOSR"/>
    <property type="match status" value="1"/>
</dbReference>
<dbReference type="Proteomes" id="UP000076574">
    <property type="component" value="Unassembled WGS sequence"/>
</dbReference>
<gene>
    <name evidence="5" type="ORF">A4A58_20080</name>
</gene>
<keyword evidence="1" id="KW-0805">Transcription regulation</keyword>
<dbReference type="InterPro" id="IPR016032">
    <property type="entry name" value="Sig_transdc_resp-reg_C-effctor"/>
</dbReference>
<dbReference type="PRINTS" id="PR00038">
    <property type="entry name" value="HTHLUXR"/>
</dbReference>
<dbReference type="PROSITE" id="PS50043">
    <property type="entry name" value="HTH_LUXR_2"/>
    <property type="match status" value="1"/>
</dbReference>
<dbReference type="SUPFAM" id="SSF46894">
    <property type="entry name" value="C-terminal effector domain of the bipartite response regulators"/>
    <property type="match status" value="1"/>
</dbReference>
<sequence length="377" mass="39925">MDVVDNDVLSSIIGDIYDCVLNREGWSSVLTRITQTMDAAYTTIALAGTSDNHGRFAAQSPWDAERMRALQDYSFDAIPGLKAAVVGDIDTPVSTLSLMPESELQQTAFFRNWAEPQGLREGCIVKFVHTPDRIGLLGCTTWADKAAVSAEDQRFLTLLSPHLRRAAMISDLLDDVRVTAHLFRESLENLAVPVVLTDAVGSVLHANASAERMFATDGPILRQGRTIQAQNALMGDALLQAIASAASDLSLGGKGIGLPVSAAGQPPAVAYVLPLTDGTARAAFRPACAAVFVSTTTSASPMPEAVLTTLFELTPAEARVLVSAGKGLNPSQTATLLGISENTLKTHLNRIYAKTGRSRQADLVKLVADIGTPLATG</sequence>